<dbReference type="GO" id="GO:0005524">
    <property type="term" value="F:ATP binding"/>
    <property type="evidence" value="ECO:0007669"/>
    <property type="project" value="UniProtKB-KW"/>
</dbReference>
<dbReference type="InterPro" id="IPR028375">
    <property type="entry name" value="KA1/Ssp2_C"/>
</dbReference>
<evidence type="ECO:0000313" key="12">
    <source>
        <dbReference type="Proteomes" id="UP000807353"/>
    </source>
</evidence>
<gene>
    <name evidence="11" type="ORF">BDZ94DRAFT_1308854</name>
</gene>
<accession>A0A9P5Y8P2</accession>
<dbReference type="Gene3D" id="3.30.310.80">
    <property type="entry name" value="Kinase associated domain 1, KA1"/>
    <property type="match status" value="1"/>
</dbReference>
<evidence type="ECO:0000313" key="11">
    <source>
        <dbReference type="EMBL" id="KAF9463336.1"/>
    </source>
</evidence>
<evidence type="ECO:0000256" key="2">
    <source>
        <dbReference type="ARBA" id="ARBA00022527"/>
    </source>
</evidence>
<evidence type="ECO:0000256" key="3">
    <source>
        <dbReference type="ARBA" id="ARBA00022679"/>
    </source>
</evidence>
<dbReference type="GO" id="GO:0004674">
    <property type="term" value="F:protein serine/threonine kinase activity"/>
    <property type="evidence" value="ECO:0007669"/>
    <property type="project" value="UniProtKB-KW"/>
</dbReference>
<feature type="region of interest" description="Disordered" evidence="9">
    <location>
        <begin position="67"/>
        <end position="117"/>
    </location>
</feature>
<keyword evidence="3" id="KW-0808">Transferase</keyword>
<proteinExistence type="predicted"/>
<sequence>MYKNDNAQNIGETLGIHRGAIDQETITTQPPPRIMKRVEQALMSMGVEIQIESEYKYRCIRPRRPSVETAGAMGDPTTGDSVLDDSETTPKAAKLSLPSVTLNPNDSSTFNSDTETTKYSSTQDVVYGDRTEEPGDEVRFSVELTRLDRLEKTFSLDIRRLKGNLRSYKFLYDTLRQ</sequence>
<evidence type="ECO:0000256" key="6">
    <source>
        <dbReference type="ARBA" id="ARBA00022840"/>
    </source>
</evidence>
<dbReference type="EMBL" id="MU150263">
    <property type="protein sequence ID" value="KAF9463336.1"/>
    <property type="molecule type" value="Genomic_DNA"/>
</dbReference>
<keyword evidence="2" id="KW-0723">Serine/threonine-protein kinase</keyword>
<dbReference type="OrthoDB" id="193931at2759"/>
<keyword evidence="4" id="KW-0547">Nucleotide-binding</keyword>
<dbReference type="Pfam" id="PF02149">
    <property type="entry name" value="KA1"/>
    <property type="match status" value="1"/>
</dbReference>
<evidence type="ECO:0000256" key="8">
    <source>
        <dbReference type="ARBA" id="ARBA00048679"/>
    </source>
</evidence>
<keyword evidence="6" id="KW-0067">ATP-binding</keyword>
<keyword evidence="12" id="KW-1185">Reference proteome</keyword>
<evidence type="ECO:0000256" key="4">
    <source>
        <dbReference type="ARBA" id="ARBA00022741"/>
    </source>
</evidence>
<keyword evidence="5" id="KW-0418">Kinase</keyword>
<comment type="catalytic activity">
    <reaction evidence="8">
        <text>L-seryl-[protein] + ATP = O-phospho-L-seryl-[protein] + ADP + H(+)</text>
        <dbReference type="Rhea" id="RHEA:17989"/>
        <dbReference type="Rhea" id="RHEA-COMP:9863"/>
        <dbReference type="Rhea" id="RHEA-COMP:11604"/>
        <dbReference type="ChEBI" id="CHEBI:15378"/>
        <dbReference type="ChEBI" id="CHEBI:29999"/>
        <dbReference type="ChEBI" id="CHEBI:30616"/>
        <dbReference type="ChEBI" id="CHEBI:83421"/>
        <dbReference type="ChEBI" id="CHEBI:456216"/>
        <dbReference type="EC" id="2.7.11.1"/>
    </reaction>
</comment>
<dbReference type="AlphaFoldDB" id="A0A9P5Y8P2"/>
<evidence type="ECO:0000256" key="5">
    <source>
        <dbReference type="ARBA" id="ARBA00022777"/>
    </source>
</evidence>
<feature type="domain" description="KA1" evidence="10">
    <location>
        <begin position="131"/>
        <end position="177"/>
    </location>
</feature>
<dbReference type="PROSITE" id="PS50032">
    <property type="entry name" value="KA1"/>
    <property type="match status" value="1"/>
</dbReference>
<evidence type="ECO:0000256" key="9">
    <source>
        <dbReference type="SAM" id="MobiDB-lite"/>
    </source>
</evidence>
<dbReference type="EC" id="2.7.11.1" evidence="1"/>
<dbReference type="InterPro" id="IPR001772">
    <property type="entry name" value="KA1_dom"/>
</dbReference>
<protein>
    <recommendedName>
        <fullName evidence="1">non-specific serine/threonine protein kinase</fullName>
        <ecNumber evidence="1">2.7.11.1</ecNumber>
    </recommendedName>
</protein>
<comment type="caution">
    <text evidence="11">The sequence shown here is derived from an EMBL/GenBank/DDBJ whole genome shotgun (WGS) entry which is preliminary data.</text>
</comment>
<reference evidence="11" key="1">
    <citation type="submission" date="2020-11" db="EMBL/GenBank/DDBJ databases">
        <authorList>
            <consortium name="DOE Joint Genome Institute"/>
            <person name="Ahrendt S."/>
            <person name="Riley R."/>
            <person name="Andreopoulos W."/>
            <person name="Labutti K."/>
            <person name="Pangilinan J."/>
            <person name="Ruiz-Duenas F.J."/>
            <person name="Barrasa J.M."/>
            <person name="Sanchez-Garcia M."/>
            <person name="Camarero S."/>
            <person name="Miyauchi S."/>
            <person name="Serrano A."/>
            <person name="Linde D."/>
            <person name="Babiker R."/>
            <person name="Drula E."/>
            <person name="Ayuso-Fernandez I."/>
            <person name="Pacheco R."/>
            <person name="Padilla G."/>
            <person name="Ferreira P."/>
            <person name="Barriuso J."/>
            <person name="Kellner H."/>
            <person name="Castanera R."/>
            <person name="Alfaro M."/>
            <person name="Ramirez L."/>
            <person name="Pisabarro A.G."/>
            <person name="Kuo A."/>
            <person name="Tritt A."/>
            <person name="Lipzen A."/>
            <person name="He G."/>
            <person name="Yan M."/>
            <person name="Ng V."/>
            <person name="Cullen D."/>
            <person name="Martin F."/>
            <person name="Rosso M.-N."/>
            <person name="Henrissat B."/>
            <person name="Hibbett D."/>
            <person name="Martinez A.T."/>
            <person name="Grigoriev I.V."/>
        </authorList>
    </citation>
    <scope>NUCLEOTIDE SEQUENCE</scope>
    <source>
        <strain evidence="11">CBS 247.69</strain>
    </source>
</reference>
<comment type="catalytic activity">
    <reaction evidence="7">
        <text>L-threonyl-[protein] + ATP = O-phospho-L-threonyl-[protein] + ADP + H(+)</text>
        <dbReference type="Rhea" id="RHEA:46608"/>
        <dbReference type="Rhea" id="RHEA-COMP:11060"/>
        <dbReference type="Rhea" id="RHEA-COMP:11605"/>
        <dbReference type="ChEBI" id="CHEBI:15378"/>
        <dbReference type="ChEBI" id="CHEBI:30013"/>
        <dbReference type="ChEBI" id="CHEBI:30616"/>
        <dbReference type="ChEBI" id="CHEBI:61977"/>
        <dbReference type="ChEBI" id="CHEBI:456216"/>
        <dbReference type="EC" id="2.7.11.1"/>
    </reaction>
</comment>
<dbReference type="SUPFAM" id="SSF103243">
    <property type="entry name" value="KA1-like"/>
    <property type="match status" value="1"/>
</dbReference>
<evidence type="ECO:0000256" key="1">
    <source>
        <dbReference type="ARBA" id="ARBA00012513"/>
    </source>
</evidence>
<dbReference type="Proteomes" id="UP000807353">
    <property type="component" value="Unassembled WGS sequence"/>
</dbReference>
<name>A0A9P5Y8P2_9AGAR</name>
<evidence type="ECO:0000259" key="10">
    <source>
        <dbReference type="PROSITE" id="PS50032"/>
    </source>
</evidence>
<evidence type="ECO:0000256" key="7">
    <source>
        <dbReference type="ARBA" id="ARBA00047899"/>
    </source>
</evidence>
<organism evidence="11 12">
    <name type="scientific">Collybia nuda</name>
    <dbReference type="NCBI Taxonomy" id="64659"/>
    <lineage>
        <taxon>Eukaryota</taxon>
        <taxon>Fungi</taxon>
        <taxon>Dikarya</taxon>
        <taxon>Basidiomycota</taxon>
        <taxon>Agaricomycotina</taxon>
        <taxon>Agaricomycetes</taxon>
        <taxon>Agaricomycetidae</taxon>
        <taxon>Agaricales</taxon>
        <taxon>Tricholomatineae</taxon>
        <taxon>Clitocybaceae</taxon>
        <taxon>Collybia</taxon>
    </lineage>
</organism>
<feature type="compositionally biased region" description="Polar residues" evidence="9">
    <location>
        <begin position="98"/>
        <end position="117"/>
    </location>
</feature>